<dbReference type="EMBL" id="OW240914">
    <property type="protein sequence ID" value="CAH2276819.1"/>
    <property type="molecule type" value="Genomic_DNA"/>
</dbReference>
<dbReference type="Gene3D" id="3.30.70.1820">
    <property type="entry name" value="L1 transposable element, RRM domain"/>
    <property type="match status" value="1"/>
</dbReference>
<evidence type="ECO:0000313" key="3">
    <source>
        <dbReference type="Proteomes" id="UP001295444"/>
    </source>
</evidence>
<accession>A0AAD1RRM7</accession>
<dbReference type="AlphaFoldDB" id="A0AAD1RRM7"/>
<dbReference type="PANTHER" id="PTHR11505">
    <property type="entry name" value="L1 TRANSPOSABLE ELEMENT-RELATED"/>
    <property type="match status" value="1"/>
</dbReference>
<evidence type="ECO:0000313" key="2">
    <source>
        <dbReference type="EMBL" id="CAH2276819.1"/>
    </source>
</evidence>
<feature type="region of interest" description="Disordered" evidence="1">
    <location>
        <begin position="1"/>
        <end position="32"/>
    </location>
</feature>
<sequence>MDRPPPNDIAANLKDLPRNNTTENPSTPALSSTVSVMDGDLSRPSLHLLSSHSKLQKQPDLKESIDNAVHLLQSHSTQITLLETRQSTTENRLHQLQSTIRRQNDTLTPLQDILDDLNWSRRNNLRFVGFPESLSSSDIISTLQSLLQDTLKLGTSASTPIVIERAHRLGPERPGDTTKSRPIIAKFLNFNDAVQHQKKENFDLFNQTTTAHYPTTGDSLVTVGLYAAQSSLDPILYSS</sequence>
<protein>
    <submittedName>
        <fullName evidence="2">Uncharacterized protein</fullName>
    </submittedName>
</protein>
<organism evidence="2 3">
    <name type="scientific">Pelobates cultripes</name>
    <name type="common">Western spadefoot toad</name>
    <dbReference type="NCBI Taxonomy" id="61616"/>
    <lineage>
        <taxon>Eukaryota</taxon>
        <taxon>Metazoa</taxon>
        <taxon>Chordata</taxon>
        <taxon>Craniata</taxon>
        <taxon>Vertebrata</taxon>
        <taxon>Euteleostomi</taxon>
        <taxon>Amphibia</taxon>
        <taxon>Batrachia</taxon>
        <taxon>Anura</taxon>
        <taxon>Pelobatoidea</taxon>
        <taxon>Pelobatidae</taxon>
        <taxon>Pelobates</taxon>
    </lineage>
</organism>
<dbReference type="Proteomes" id="UP001295444">
    <property type="component" value="Chromosome 03"/>
</dbReference>
<proteinExistence type="predicted"/>
<dbReference type="InterPro" id="IPR004244">
    <property type="entry name" value="Transposase_22"/>
</dbReference>
<gene>
    <name evidence="2" type="ORF">PECUL_23A057985</name>
</gene>
<evidence type="ECO:0000256" key="1">
    <source>
        <dbReference type="SAM" id="MobiDB-lite"/>
    </source>
</evidence>
<reference evidence="2" key="1">
    <citation type="submission" date="2022-03" db="EMBL/GenBank/DDBJ databases">
        <authorList>
            <person name="Alioto T."/>
            <person name="Alioto T."/>
            <person name="Gomez Garrido J."/>
        </authorList>
    </citation>
    <scope>NUCLEOTIDE SEQUENCE</scope>
</reference>
<name>A0AAD1RRM7_PELCU</name>
<feature type="compositionally biased region" description="Polar residues" evidence="1">
    <location>
        <begin position="18"/>
        <end position="32"/>
    </location>
</feature>
<keyword evidence="3" id="KW-1185">Reference proteome</keyword>